<feature type="chain" id="PRO_5039373570" evidence="6">
    <location>
        <begin position="25"/>
        <end position="152"/>
    </location>
</feature>
<keyword evidence="2 6" id="KW-0732">Signal</keyword>
<comment type="caution">
    <text evidence="8">The sequence shown here is derived from an EMBL/GenBank/DDBJ whole genome shotgun (WGS) entry which is preliminary data.</text>
</comment>
<keyword evidence="4" id="KW-0564">Palmitate</keyword>
<evidence type="ECO:0000256" key="5">
    <source>
        <dbReference type="ARBA" id="ARBA00023288"/>
    </source>
</evidence>
<dbReference type="EMBL" id="DXHP01000064">
    <property type="protein sequence ID" value="HIW06239.1"/>
    <property type="molecule type" value="Genomic_DNA"/>
</dbReference>
<accession>A0A9D1Q557</accession>
<dbReference type="Pfam" id="PF05433">
    <property type="entry name" value="Rick_17kDa_Anti"/>
    <property type="match status" value="1"/>
</dbReference>
<feature type="domain" description="Glycine zipper 2TM" evidence="7">
    <location>
        <begin position="59"/>
        <end position="100"/>
    </location>
</feature>
<keyword evidence="5" id="KW-0449">Lipoprotein</keyword>
<evidence type="ECO:0000313" key="9">
    <source>
        <dbReference type="Proteomes" id="UP000823934"/>
    </source>
</evidence>
<dbReference type="Proteomes" id="UP000823934">
    <property type="component" value="Unassembled WGS sequence"/>
</dbReference>
<sequence length="152" mass="15417">MKKMTLVGLAVLTLAGCTNSSVYSGDVYTGNQAKTVREVSYGTVVNVRPVTIQAEESGLGTVSGAVLGGVLGNSVGGGRGRNITTAVGAIAGGMAGSKAGQKMAEVNAVELEIQTDDGKTIAVVQKQDISVFRAGQRVRMVGSGRSMNVSPL</sequence>
<gene>
    <name evidence="8" type="ORF">H9889_02800</name>
</gene>
<feature type="signal peptide" evidence="6">
    <location>
        <begin position="1"/>
        <end position="24"/>
    </location>
</feature>
<evidence type="ECO:0000256" key="4">
    <source>
        <dbReference type="ARBA" id="ARBA00023139"/>
    </source>
</evidence>
<comment type="subcellular location">
    <subcellularLocation>
        <location evidence="1">Cell outer membrane</location>
        <topology evidence="1">Lipid-anchor</topology>
    </subcellularLocation>
</comment>
<dbReference type="GO" id="GO:0009279">
    <property type="term" value="C:cell outer membrane"/>
    <property type="evidence" value="ECO:0007669"/>
    <property type="project" value="UniProtKB-SubCell"/>
</dbReference>
<evidence type="ECO:0000259" key="7">
    <source>
        <dbReference type="Pfam" id="PF05433"/>
    </source>
</evidence>
<dbReference type="AlphaFoldDB" id="A0A9D1Q557"/>
<proteinExistence type="predicted"/>
<dbReference type="InterPro" id="IPR008816">
    <property type="entry name" value="Gly_zipper_2TM_dom"/>
</dbReference>
<evidence type="ECO:0000256" key="3">
    <source>
        <dbReference type="ARBA" id="ARBA00023136"/>
    </source>
</evidence>
<evidence type="ECO:0000256" key="2">
    <source>
        <dbReference type="ARBA" id="ARBA00022729"/>
    </source>
</evidence>
<protein>
    <submittedName>
        <fullName evidence="8">Glycine zipper 2TM domain-containing protein</fullName>
    </submittedName>
</protein>
<evidence type="ECO:0000313" key="8">
    <source>
        <dbReference type="EMBL" id="HIW06239.1"/>
    </source>
</evidence>
<reference evidence="8" key="2">
    <citation type="submission" date="2021-04" db="EMBL/GenBank/DDBJ databases">
        <authorList>
            <person name="Gilroy R."/>
        </authorList>
    </citation>
    <scope>NUCLEOTIDE SEQUENCE</scope>
    <source>
        <strain evidence="8">CHK160-9182</strain>
    </source>
</reference>
<evidence type="ECO:0000256" key="6">
    <source>
        <dbReference type="SAM" id="SignalP"/>
    </source>
</evidence>
<reference evidence="8" key="1">
    <citation type="journal article" date="2021" name="PeerJ">
        <title>Extensive microbial diversity within the chicken gut microbiome revealed by metagenomics and culture.</title>
        <authorList>
            <person name="Gilroy R."/>
            <person name="Ravi A."/>
            <person name="Getino M."/>
            <person name="Pursley I."/>
            <person name="Horton D.L."/>
            <person name="Alikhan N.F."/>
            <person name="Baker D."/>
            <person name="Gharbi K."/>
            <person name="Hall N."/>
            <person name="Watson M."/>
            <person name="Adriaenssens E.M."/>
            <person name="Foster-Nyarko E."/>
            <person name="Jarju S."/>
            <person name="Secka A."/>
            <person name="Antonio M."/>
            <person name="Oren A."/>
            <person name="Chaudhuri R.R."/>
            <person name="La Ragione R."/>
            <person name="Hildebrand F."/>
            <person name="Pallen M.J."/>
        </authorList>
    </citation>
    <scope>NUCLEOTIDE SEQUENCE</scope>
    <source>
        <strain evidence="8">CHK160-9182</strain>
    </source>
</reference>
<dbReference type="PROSITE" id="PS51257">
    <property type="entry name" value="PROKAR_LIPOPROTEIN"/>
    <property type="match status" value="1"/>
</dbReference>
<organism evidence="8 9">
    <name type="scientific">Candidatus Ignatzschineria merdigallinarum</name>
    <dbReference type="NCBI Taxonomy" id="2838621"/>
    <lineage>
        <taxon>Bacteria</taxon>
        <taxon>Pseudomonadati</taxon>
        <taxon>Pseudomonadota</taxon>
        <taxon>Gammaproteobacteria</taxon>
        <taxon>Cardiobacteriales</taxon>
        <taxon>Ignatzschineriaceae</taxon>
        <taxon>Ignatzschineria</taxon>
    </lineage>
</organism>
<keyword evidence="3" id="KW-0472">Membrane</keyword>
<dbReference type="PANTHER" id="PTHR35603:SF1">
    <property type="entry name" value="OUTER MEMBRANE LIPOPROTEIN SLYB"/>
    <property type="match status" value="1"/>
</dbReference>
<dbReference type="PANTHER" id="PTHR35603">
    <property type="match status" value="1"/>
</dbReference>
<evidence type="ECO:0000256" key="1">
    <source>
        <dbReference type="ARBA" id="ARBA00004459"/>
    </source>
</evidence>
<dbReference type="InterPro" id="IPR051407">
    <property type="entry name" value="Bact_OM_lipoprot/Surf_antigen"/>
</dbReference>
<name>A0A9D1Q557_9GAMM</name>